<name>A0A1M5LGW4_9BACT</name>
<dbReference type="EMBL" id="FQWQ01000001">
    <property type="protein sequence ID" value="SHG64190.1"/>
    <property type="molecule type" value="Genomic_DNA"/>
</dbReference>
<gene>
    <name evidence="1" type="ORF">SAMN04488109_1201</name>
</gene>
<dbReference type="STRING" id="947013.SAMN04488109_1201"/>
<keyword evidence="2" id="KW-1185">Reference proteome</keyword>
<dbReference type="Proteomes" id="UP000184212">
    <property type="component" value="Unassembled WGS sequence"/>
</dbReference>
<dbReference type="AlphaFoldDB" id="A0A1M5LGW4"/>
<proteinExistence type="predicted"/>
<reference evidence="1 2" key="1">
    <citation type="submission" date="2016-11" db="EMBL/GenBank/DDBJ databases">
        <authorList>
            <person name="Jaros S."/>
            <person name="Januszkiewicz K."/>
            <person name="Wedrychowicz H."/>
        </authorList>
    </citation>
    <scope>NUCLEOTIDE SEQUENCE [LARGE SCALE GENOMIC DNA]</scope>
    <source>
        <strain evidence="1 2">DSM 24574</strain>
    </source>
</reference>
<organism evidence="1 2">
    <name type="scientific">Chryseolinea serpens</name>
    <dbReference type="NCBI Taxonomy" id="947013"/>
    <lineage>
        <taxon>Bacteria</taxon>
        <taxon>Pseudomonadati</taxon>
        <taxon>Bacteroidota</taxon>
        <taxon>Cytophagia</taxon>
        <taxon>Cytophagales</taxon>
        <taxon>Fulvivirgaceae</taxon>
        <taxon>Chryseolinea</taxon>
    </lineage>
</organism>
<dbReference type="RefSeq" id="WP_073131938.1">
    <property type="nucleotide sequence ID" value="NZ_FQWQ01000001.1"/>
</dbReference>
<sequence>MKTLYGIDFDGEYAKIIPLFSSVHSLQVEERGQDIEMRDIAAMLERNEMGPETRSYHHLENLVRLFDDEQSNASVIGAFNRFKDQIISDPELSDSEKRRLVMALTTIASNYDGIAKGITSSMREASNERTQGLFNRVWRVIRSVIITSTIGAAIGATEGPVGAIIGAAVTTTAAVSDAQFNHNCHFALQCDGGWRQDCMTGECKPYAQ</sequence>
<accession>A0A1M5LGW4</accession>
<evidence type="ECO:0000313" key="2">
    <source>
        <dbReference type="Proteomes" id="UP000184212"/>
    </source>
</evidence>
<evidence type="ECO:0000313" key="1">
    <source>
        <dbReference type="EMBL" id="SHG64190.1"/>
    </source>
</evidence>
<protein>
    <submittedName>
        <fullName evidence="1">Uncharacterized protein</fullName>
    </submittedName>
</protein>